<dbReference type="RefSeq" id="WP_186852795.1">
    <property type="nucleotide sequence ID" value="NZ_JACOPO010000004.1"/>
</dbReference>
<evidence type="ECO:0000256" key="2">
    <source>
        <dbReference type="ARBA" id="ARBA00022692"/>
    </source>
</evidence>
<accession>A0A8J6JA83</accession>
<dbReference type="EC" id="4.2.2.29" evidence="7"/>
<comment type="subcellular location">
    <subcellularLocation>
        <location evidence="7">Cell membrane</location>
        <topology evidence="7">Single-pass membrane protein</topology>
    </subcellularLocation>
</comment>
<feature type="compositionally biased region" description="Basic and acidic residues" evidence="8">
    <location>
        <begin position="1"/>
        <end position="18"/>
    </location>
</feature>
<comment type="similarity">
    <text evidence="7">Belongs to the transglycosylase MltG family.</text>
</comment>
<dbReference type="InterPro" id="IPR003770">
    <property type="entry name" value="MLTG-like"/>
</dbReference>
<keyword evidence="5 7" id="KW-0456">Lyase</keyword>
<keyword evidence="3 7" id="KW-1133">Transmembrane helix</keyword>
<dbReference type="PANTHER" id="PTHR30518:SF2">
    <property type="entry name" value="ENDOLYTIC MUREIN TRANSGLYCOSYLASE"/>
    <property type="match status" value="1"/>
</dbReference>
<dbReference type="Pfam" id="PF02618">
    <property type="entry name" value="YceG"/>
    <property type="match status" value="1"/>
</dbReference>
<evidence type="ECO:0000256" key="3">
    <source>
        <dbReference type="ARBA" id="ARBA00022989"/>
    </source>
</evidence>
<feature type="region of interest" description="Disordered" evidence="8">
    <location>
        <begin position="1"/>
        <end position="26"/>
    </location>
</feature>
<gene>
    <name evidence="7 9" type="primary">mltG</name>
    <name evidence="9" type="ORF">H8S11_08190</name>
</gene>
<dbReference type="GO" id="GO:0005886">
    <property type="term" value="C:plasma membrane"/>
    <property type="evidence" value="ECO:0007669"/>
    <property type="project" value="UniProtKB-SubCell"/>
</dbReference>
<feature type="transmembrane region" description="Helical" evidence="7">
    <location>
        <begin position="30"/>
        <end position="56"/>
    </location>
</feature>
<comment type="function">
    <text evidence="7">Functions as a peptidoglycan terminase that cleaves nascent peptidoglycan strands endolytically to terminate their elongation.</text>
</comment>
<keyword evidence="10" id="KW-1185">Reference proteome</keyword>
<keyword evidence="1 7" id="KW-1003">Cell membrane</keyword>
<dbReference type="GO" id="GO:0071555">
    <property type="term" value="P:cell wall organization"/>
    <property type="evidence" value="ECO:0007669"/>
    <property type="project" value="UniProtKB-KW"/>
</dbReference>
<keyword evidence="6 7" id="KW-0961">Cell wall biogenesis/degradation</keyword>
<dbReference type="Gene3D" id="3.30.1490.480">
    <property type="entry name" value="Endolytic murein transglycosylase"/>
    <property type="match status" value="1"/>
</dbReference>
<protein>
    <recommendedName>
        <fullName evidence="7">Endolytic murein transglycosylase</fullName>
        <ecNumber evidence="7">4.2.2.29</ecNumber>
    </recommendedName>
    <alternativeName>
        <fullName evidence="7">Peptidoglycan lytic transglycosylase</fullName>
    </alternativeName>
    <alternativeName>
        <fullName evidence="7">Peptidoglycan polymerization terminase</fullName>
    </alternativeName>
</protein>
<proteinExistence type="inferred from homology"/>
<sequence>MPQERRSERRSGREERTAARRPRRGSTGRTAGFAVLYVVGVIGVSILLACLLWIAANDVLALNKDEKEVTITISSEDSFNSIVNRLEDEGLIEYKWLFKLFAAFTGGKDDVTMGTYTLNTDMDYRALLAGMSANSATRSVVDVVIPEGYTLDQIFALLEEKGVATVEELQEAAANHDYAFSFLQDIPLGDYHRLEGYLMPSTYEFYTPHDPVYAINKLLVYFDSMVTDDIRAQVEETGYSLREILTIASMIERETDGSDREEIASVIYNRLEHPEGETVGLLQIDATLAYINGGKVPTEADKAIDSPYNTYMYKGLPPAPIANPGMEAIMAALEPTDTSYFYYALGDDNLHHFFNTYDQLQSFLNSQERYK</sequence>
<evidence type="ECO:0000313" key="9">
    <source>
        <dbReference type="EMBL" id="MBC5722788.1"/>
    </source>
</evidence>
<dbReference type="Proteomes" id="UP000628736">
    <property type="component" value="Unassembled WGS sequence"/>
</dbReference>
<dbReference type="AlphaFoldDB" id="A0A8J6JA83"/>
<reference evidence="9" key="1">
    <citation type="submission" date="2020-08" db="EMBL/GenBank/DDBJ databases">
        <title>Genome public.</title>
        <authorList>
            <person name="Liu C."/>
            <person name="Sun Q."/>
        </authorList>
    </citation>
    <scope>NUCLEOTIDE SEQUENCE</scope>
    <source>
        <strain evidence="9">NSJ-23</strain>
    </source>
</reference>
<evidence type="ECO:0000256" key="1">
    <source>
        <dbReference type="ARBA" id="ARBA00022475"/>
    </source>
</evidence>
<dbReference type="GO" id="GO:0009252">
    <property type="term" value="P:peptidoglycan biosynthetic process"/>
    <property type="evidence" value="ECO:0007669"/>
    <property type="project" value="UniProtKB-UniRule"/>
</dbReference>
<comment type="catalytic activity">
    <reaction evidence="7">
        <text>a peptidoglycan chain = a peptidoglycan chain with N-acetyl-1,6-anhydromuramyl-[peptide] at the reducing end + a peptidoglycan chain with N-acetylglucosamine at the non-reducing end.</text>
        <dbReference type="EC" id="4.2.2.29"/>
    </reaction>
</comment>
<dbReference type="GO" id="GO:0008932">
    <property type="term" value="F:lytic endotransglycosylase activity"/>
    <property type="evidence" value="ECO:0007669"/>
    <property type="project" value="UniProtKB-UniRule"/>
</dbReference>
<feature type="site" description="Important for catalytic activity" evidence="7">
    <location>
        <position position="254"/>
    </location>
</feature>
<comment type="caution">
    <text evidence="9">The sequence shown here is derived from an EMBL/GenBank/DDBJ whole genome shotgun (WGS) entry which is preliminary data.</text>
</comment>
<evidence type="ECO:0000256" key="4">
    <source>
        <dbReference type="ARBA" id="ARBA00023136"/>
    </source>
</evidence>
<dbReference type="EMBL" id="JACOPO010000004">
    <property type="protein sequence ID" value="MBC5722788.1"/>
    <property type="molecule type" value="Genomic_DNA"/>
</dbReference>
<name>A0A8J6JA83_9FIRM</name>
<evidence type="ECO:0000256" key="5">
    <source>
        <dbReference type="ARBA" id="ARBA00023239"/>
    </source>
</evidence>
<dbReference type="HAMAP" id="MF_02065">
    <property type="entry name" value="MltG"/>
    <property type="match status" value="1"/>
</dbReference>
<dbReference type="NCBIfam" id="TIGR00247">
    <property type="entry name" value="endolytic transglycosylase MltG"/>
    <property type="match status" value="1"/>
</dbReference>
<dbReference type="PANTHER" id="PTHR30518">
    <property type="entry name" value="ENDOLYTIC MUREIN TRANSGLYCOSYLASE"/>
    <property type="match status" value="1"/>
</dbReference>
<keyword evidence="4 7" id="KW-0472">Membrane</keyword>
<keyword evidence="2 7" id="KW-0812">Transmembrane</keyword>
<evidence type="ECO:0000256" key="8">
    <source>
        <dbReference type="SAM" id="MobiDB-lite"/>
    </source>
</evidence>
<organism evidence="9 10">
    <name type="scientific">Flintibacter hominis</name>
    <dbReference type="NCBI Taxonomy" id="2763048"/>
    <lineage>
        <taxon>Bacteria</taxon>
        <taxon>Bacillati</taxon>
        <taxon>Bacillota</taxon>
        <taxon>Clostridia</taxon>
        <taxon>Eubacteriales</taxon>
        <taxon>Flintibacter</taxon>
    </lineage>
</organism>
<evidence type="ECO:0000313" key="10">
    <source>
        <dbReference type="Proteomes" id="UP000628736"/>
    </source>
</evidence>
<evidence type="ECO:0000256" key="6">
    <source>
        <dbReference type="ARBA" id="ARBA00023316"/>
    </source>
</evidence>
<evidence type="ECO:0000256" key="7">
    <source>
        <dbReference type="HAMAP-Rule" id="MF_02065"/>
    </source>
</evidence>